<evidence type="ECO:0000313" key="5">
    <source>
        <dbReference type="Proteomes" id="UP000178914"/>
    </source>
</evidence>
<dbReference type="EMBL" id="MGAS01000018">
    <property type="protein sequence ID" value="OGK51751.1"/>
    <property type="molecule type" value="Genomic_DNA"/>
</dbReference>
<comment type="caution">
    <text evidence="4">The sequence shown here is derived from an EMBL/GenBank/DDBJ whole genome shotgun (WGS) entry which is preliminary data.</text>
</comment>
<evidence type="ECO:0000259" key="2">
    <source>
        <dbReference type="Pfam" id="PF13386"/>
    </source>
</evidence>
<evidence type="ECO:0000259" key="3">
    <source>
        <dbReference type="Pfam" id="PF13473"/>
    </source>
</evidence>
<protein>
    <recommendedName>
        <fullName evidence="6">Urease accessory protein UreH-like transmembrane domain-containing protein</fullName>
    </recommendedName>
</protein>
<dbReference type="Gene3D" id="2.60.40.420">
    <property type="entry name" value="Cupredoxins - blue copper proteins"/>
    <property type="match status" value="1"/>
</dbReference>
<dbReference type="InterPro" id="IPR028096">
    <property type="entry name" value="EfeO_Cupredoxin"/>
</dbReference>
<dbReference type="PANTHER" id="PTHR42208">
    <property type="entry name" value="HEAVY METAL TRANSPORTER-RELATED"/>
    <property type="match status" value="1"/>
</dbReference>
<dbReference type="Pfam" id="PF13473">
    <property type="entry name" value="Cupredoxin_1"/>
    <property type="match status" value="1"/>
</dbReference>
<feature type="transmembrane region" description="Helical" evidence="1">
    <location>
        <begin position="132"/>
        <end position="158"/>
    </location>
</feature>
<keyword evidence="1" id="KW-0812">Transmembrane</keyword>
<feature type="domain" description="Urease accessory protein UreH-like transmembrane" evidence="2">
    <location>
        <begin position="6"/>
        <end position="212"/>
    </location>
</feature>
<feature type="transmembrane region" description="Helical" evidence="1">
    <location>
        <begin position="199"/>
        <end position="221"/>
    </location>
</feature>
<keyword evidence="1" id="KW-0472">Membrane</keyword>
<feature type="transmembrane region" description="Helical" evidence="1">
    <location>
        <begin position="6"/>
        <end position="27"/>
    </location>
</feature>
<gene>
    <name evidence="4" type="ORF">A3B02_02370</name>
</gene>
<feature type="transmembrane region" description="Helical" evidence="1">
    <location>
        <begin position="164"/>
        <end position="187"/>
    </location>
</feature>
<keyword evidence="1" id="KW-1133">Transmembrane helix</keyword>
<feature type="transmembrane region" description="Helical" evidence="1">
    <location>
        <begin position="48"/>
        <end position="72"/>
    </location>
</feature>
<evidence type="ECO:0000313" key="4">
    <source>
        <dbReference type="EMBL" id="OGK51751.1"/>
    </source>
</evidence>
<feature type="domain" description="EfeO-type cupredoxin-like" evidence="3">
    <location>
        <begin position="251"/>
        <end position="342"/>
    </location>
</feature>
<feature type="transmembrane region" description="Helical" evidence="1">
    <location>
        <begin position="84"/>
        <end position="111"/>
    </location>
</feature>
<dbReference type="AlphaFoldDB" id="A0A1F7J840"/>
<dbReference type="Pfam" id="PF13386">
    <property type="entry name" value="DsbD_2"/>
    <property type="match status" value="1"/>
</dbReference>
<dbReference type="InterPro" id="IPR039447">
    <property type="entry name" value="UreH-like_TM_dom"/>
</dbReference>
<proteinExistence type="predicted"/>
<dbReference type="SUPFAM" id="SSF49503">
    <property type="entry name" value="Cupredoxins"/>
    <property type="match status" value="1"/>
</dbReference>
<sequence>MDLGTIFFTGLLTGGLTCLAVQGGLLATTIAQREEEKFKEKVKVSGNALPILSFLVAKIIAYTILGYLLGLLGSVVQLSATARLIMTVAVAIFMIGTALNLLNVHPFFRYFIIQPPRFITRLVRNQSKSRGIFAPAILGAFTVFIPCGTTQAMMALAIASGNPLYGAAILAAFTLGTSPVFFTLGYLATKLGDAMHQKFLKVAAYALIALAVFNLNGAIALTGSNFTFENILTNISCVISFCDRDFGPSKVQAAAVVTDATITISSAGYTPNELSVKAGSQVTLRIVNTDGGGCAQAFTLPRYNIQKIVPIGSSDTITFTAPDEPGTQLAFMCSMGMYRGTINVI</sequence>
<evidence type="ECO:0000256" key="1">
    <source>
        <dbReference type="SAM" id="Phobius"/>
    </source>
</evidence>
<organism evidence="4 5">
    <name type="scientific">Candidatus Roizmanbacteria bacterium RIFCSPLOWO2_01_FULL_42_14</name>
    <dbReference type="NCBI Taxonomy" id="1802068"/>
    <lineage>
        <taxon>Bacteria</taxon>
        <taxon>Candidatus Roizmaniibacteriota</taxon>
    </lineage>
</organism>
<accession>A0A1F7J840</accession>
<evidence type="ECO:0008006" key="6">
    <source>
        <dbReference type="Google" id="ProtNLM"/>
    </source>
</evidence>
<dbReference type="PANTHER" id="PTHR42208:SF1">
    <property type="entry name" value="HEAVY METAL TRANSPORTER"/>
    <property type="match status" value="1"/>
</dbReference>
<dbReference type="Proteomes" id="UP000178914">
    <property type="component" value="Unassembled WGS sequence"/>
</dbReference>
<reference evidence="4 5" key="1">
    <citation type="journal article" date="2016" name="Nat. Commun.">
        <title>Thousands of microbial genomes shed light on interconnected biogeochemical processes in an aquifer system.</title>
        <authorList>
            <person name="Anantharaman K."/>
            <person name="Brown C.T."/>
            <person name="Hug L.A."/>
            <person name="Sharon I."/>
            <person name="Castelle C.J."/>
            <person name="Probst A.J."/>
            <person name="Thomas B.C."/>
            <person name="Singh A."/>
            <person name="Wilkins M.J."/>
            <person name="Karaoz U."/>
            <person name="Brodie E.L."/>
            <person name="Williams K.H."/>
            <person name="Hubbard S.S."/>
            <person name="Banfield J.F."/>
        </authorList>
    </citation>
    <scope>NUCLEOTIDE SEQUENCE [LARGE SCALE GENOMIC DNA]</scope>
</reference>
<name>A0A1F7J840_9BACT</name>
<dbReference type="STRING" id="1802068.A3B02_02370"/>
<dbReference type="InterPro" id="IPR008972">
    <property type="entry name" value="Cupredoxin"/>
</dbReference>